<protein>
    <submittedName>
        <fullName evidence="2">Uncharacterized protein</fullName>
    </submittedName>
</protein>
<dbReference type="AlphaFoldDB" id="A0AAN9I7I2"/>
<evidence type="ECO:0000313" key="2">
    <source>
        <dbReference type="EMBL" id="KAK7267789.1"/>
    </source>
</evidence>
<name>A0AAN9I7I2_CROPI</name>
<reference evidence="2 3" key="1">
    <citation type="submission" date="2024-01" db="EMBL/GenBank/DDBJ databases">
        <title>The genomes of 5 underutilized Papilionoideae crops provide insights into root nodulation and disease resistanc.</title>
        <authorList>
            <person name="Yuan L."/>
        </authorList>
    </citation>
    <scope>NUCLEOTIDE SEQUENCE [LARGE SCALE GENOMIC DNA]</scope>
    <source>
        <strain evidence="2">ZHUSHIDOU_FW_LH</strain>
        <tissue evidence="2">Leaf</tissue>
    </source>
</reference>
<accession>A0AAN9I7I2</accession>
<dbReference type="EMBL" id="JAYWIO010000004">
    <property type="protein sequence ID" value="KAK7267789.1"/>
    <property type="molecule type" value="Genomic_DNA"/>
</dbReference>
<organism evidence="2 3">
    <name type="scientific">Crotalaria pallida</name>
    <name type="common">Smooth rattlebox</name>
    <name type="synonym">Crotalaria striata</name>
    <dbReference type="NCBI Taxonomy" id="3830"/>
    <lineage>
        <taxon>Eukaryota</taxon>
        <taxon>Viridiplantae</taxon>
        <taxon>Streptophyta</taxon>
        <taxon>Embryophyta</taxon>
        <taxon>Tracheophyta</taxon>
        <taxon>Spermatophyta</taxon>
        <taxon>Magnoliopsida</taxon>
        <taxon>eudicotyledons</taxon>
        <taxon>Gunneridae</taxon>
        <taxon>Pentapetalae</taxon>
        <taxon>rosids</taxon>
        <taxon>fabids</taxon>
        <taxon>Fabales</taxon>
        <taxon>Fabaceae</taxon>
        <taxon>Papilionoideae</taxon>
        <taxon>50 kb inversion clade</taxon>
        <taxon>genistoids sensu lato</taxon>
        <taxon>core genistoids</taxon>
        <taxon>Crotalarieae</taxon>
        <taxon>Crotalaria</taxon>
    </lineage>
</organism>
<gene>
    <name evidence="2" type="ORF">RIF29_20468</name>
</gene>
<evidence type="ECO:0000313" key="3">
    <source>
        <dbReference type="Proteomes" id="UP001372338"/>
    </source>
</evidence>
<feature type="region of interest" description="Disordered" evidence="1">
    <location>
        <begin position="69"/>
        <end position="129"/>
    </location>
</feature>
<evidence type="ECO:0000256" key="1">
    <source>
        <dbReference type="SAM" id="MobiDB-lite"/>
    </source>
</evidence>
<keyword evidence="3" id="KW-1185">Reference proteome</keyword>
<comment type="caution">
    <text evidence="2">The sequence shown here is derived from an EMBL/GenBank/DDBJ whole genome shotgun (WGS) entry which is preliminary data.</text>
</comment>
<proteinExistence type="predicted"/>
<sequence length="146" mass="15893">MYGHDAKMCRKHVKKQWVEKKRPRKEDIEKIDGALRAEDEEALETAVADSNNDVVVCTPSKGTVVGVSLSESGEHDGGSNSDAINRGIESKVNDNKGLVNSENQDREEDQEWTPVVTRSKVQAKAKQGKIPGKGVLPIIQASKANG</sequence>
<dbReference type="Proteomes" id="UP001372338">
    <property type="component" value="Unassembled WGS sequence"/>
</dbReference>